<dbReference type="EMBL" id="BLAL01000278">
    <property type="protein sequence ID" value="GES99186.1"/>
    <property type="molecule type" value="Genomic_DNA"/>
</dbReference>
<comment type="caution">
    <text evidence="1">The sequence shown here is derived from an EMBL/GenBank/DDBJ whole genome shotgun (WGS) entry which is preliminary data.</text>
</comment>
<reference evidence="1 3" key="1">
    <citation type="submission" date="2017-11" db="EMBL/GenBank/DDBJ databases">
        <title>The genome of Rhizophagus clarus HR1 reveals common genetic basis of auxotrophy among arbuscular mycorrhizal fungi.</title>
        <authorList>
            <person name="Kobayashi Y."/>
        </authorList>
    </citation>
    <scope>NUCLEOTIDE SEQUENCE [LARGE SCALE GENOMIC DNA]</scope>
    <source>
        <strain evidence="1 3">HR1</strain>
    </source>
</reference>
<protein>
    <submittedName>
        <fullName evidence="1">Uncharacterized protein</fullName>
    </submittedName>
</protein>
<reference evidence="2" key="2">
    <citation type="submission" date="2019-10" db="EMBL/GenBank/DDBJ databases">
        <title>Conservation and host-specific expression of non-tandemly repeated heterogenous ribosome RNA gene in arbuscular mycorrhizal fungi.</title>
        <authorList>
            <person name="Maeda T."/>
            <person name="Kobayashi Y."/>
            <person name="Nakagawa T."/>
            <person name="Ezawa T."/>
            <person name="Yamaguchi K."/>
            <person name="Bino T."/>
            <person name="Nishimoto Y."/>
            <person name="Shigenobu S."/>
            <person name="Kawaguchi M."/>
        </authorList>
    </citation>
    <scope>NUCLEOTIDE SEQUENCE</scope>
    <source>
        <strain evidence="2">HR1</strain>
    </source>
</reference>
<dbReference type="EMBL" id="BEXD01001820">
    <property type="protein sequence ID" value="GBB95878.1"/>
    <property type="molecule type" value="Genomic_DNA"/>
</dbReference>
<accession>A0A2Z6RV70</accession>
<dbReference type="Proteomes" id="UP000615446">
    <property type="component" value="Unassembled WGS sequence"/>
</dbReference>
<evidence type="ECO:0000313" key="1">
    <source>
        <dbReference type="EMBL" id="GBB95878.1"/>
    </source>
</evidence>
<organism evidence="1 3">
    <name type="scientific">Rhizophagus clarus</name>
    <dbReference type="NCBI Taxonomy" id="94130"/>
    <lineage>
        <taxon>Eukaryota</taxon>
        <taxon>Fungi</taxon>
        <taxon>Fungi incertae sedis</taxon>
        <taxon>Mucoromycota</taxon>
        <taxon>Glomeromycotina</taxon>
        <taxon>Glomeromycetes</taxon>
        <taxon>Glomerales</taxon>
        <taxon>Glomeraceae</taxon>
        <taxon>Rhizophagus</taxon>
    </lineage>
</organism>
<dbReference type="OrthoDB" id="2435398at2759"/>
<gene>
    <name evidence="2" type="ORF">RCL2_002569800</name>
    <name evidence="1" type="ORF">RclHR1_26360001</name>
</gene>
<evidence type="ECO:0000313" key="2">
    <source>
        <dbReference type="EMBL" id="GES99186.1"/>
    </source>
</evidence>
<evidence type="ECO:0000313" key="3">
    <source>
        <dbReference type="Proteomes" id="UP000247702"/>
    </source>
</evidence>
<name>A0A2Z6RV70_9GLOM</name>
<proteinExistence type="predicted"/>
<dbReference type="AlphaFoldDB" id="A0A2Z6RV70"/>
<keyword evidence="3" id="KW-1185">Reference proteome</keyword>
<sequence>MDDSSWIALSQSSLEHILADIINLQFGSSIVTICLAHHTKSVRYLGVWDNLARAHRFVIAQAKDEVLSLYSKLRSKRVTDKQLLYLFNIVIIPM</sequence>
<dbReference type="Proteomes" id="UP000247702">
    <property type="component" value="Unassembled WGS sequence"/>
</dbReference>